<protein>
    <recommendedName>
        <fullName evidence="5">Secreted protein</fullName>
    </recommendedName>
</protein>
<evidence type="ECO:0000256" key="1">
    <source>
        <dbReference type="SAM" id="MobiDB-lite"/>
    </source>
</evidence>
<dbReference type="RefSeq" id="WP_394838017.1">
    <property type="nucleotide sequence ID" value="NZ_CP089983.1"/>
</dbReference>
<keyword evidence="2" id="KW-0732">Signal</keyword>
<evidence type="ECO:0008006" key="5">
    <source>
        <dbReference type="Google" id="ProtNLM"/>
    </source>
</evidence>
<sequence>MKRWLAMVLGLLAVLFVFLRASPAGAASVWPLSAPDRIQRAPERDTHYARAPSPIRLERTRSPRSPHAGAGAAPSSDAFVPSRGGMLACARLLLPSEPCTAPPFALPPSRARSRLMVFLN</sequence>
<evidence type="ECO:0000313" key="4">
    <source>
        <dbReference type="Proteomes" id="UP001374803"/>
    </source>
</evidence>
<evidence type="ECO:0000313" key="3">
    <source>
        <dbReference type="EMBL" id="WXB08343.1"/>
    </source>
</evidence>
<dbReference type="EMBL" id="CP089983">
    <property type="protein sequence ID" value="WXB08343.1"/>
    <property type="molecule type" value="Genomic_DNA"/>
</dbReference>
<feature type="signal peptide" evidence="2">
    <location>
        <begin position="1"/>
        <end position="26"/>
    </location>
</feature>
<keyword evidence="4" id="KW-1185">Reference proteome</keyword>
<evidence type="ECO:0000256" key="2">
    <source>
        <dbReference type="SAM" id="SignalP"/>
    </source>
</evidence>
<feature type="chain" id="PRO_5047353557" description="Secreted protein" evidence="2">
    <location>
        <begin position="27"/>
        <end position="120"/>
    </location>
</feature>
<feature type="compositionally biased region" description="Low complexity" evidence="1">
    <location>
        <begin position="63"/>
        <end position="76"/>
    </location>
</feature>
<name>A0ABZ2LBS2_9BACT</name>
<accession>A0ABZ2LBS2</accession>
<gene>
    <name evidence="3" type="ORF">LVJ94_13990</name>
</gene>
<proteinExistence type="predicted"/>
<dbReference type="Proteomes" id="UP001374803">
    <property type="component" value="Chromosome"/>
</dbReference>
<reference evidence="3" key="1">
    <citation type="submission" date="2021-12" db="EMBL/GenBank/DDBJ databases">
        <title>Discovery of the Pendulisporaceae a myxobacterial family with distinct sporulation behavior and unique specialized metabolism.</title>
        <authorList>
            <person name="Garcia R."/>
            <person name="Popoff A."/>
            <person name="Bader C.D."/>
            <person name="Loehr J."/>
            <person name="Walesch S."/>
            <person name="Walt C."/>
            <person name="Boldt J."/>
            <person name="Bunk B."/>
            <person name="Haeckl F.J.F.P.J."/>
            <person name="Gunesch A.P."/>
            <person name="Birkelbach J."/>
            <person name="Nuebel U."/>
            <person name="Pietschmann T."/>
            <person name="Bach T."/>
            <person name="Mueller R."/>
        </authorList>
    </citation>
    <scope>NUCLEOTIDE SEQUENCE</scope>
    <source>
        <strain evidence="3">MSr11367</strain>
    </source>
</reference>
<feature type="region of interest" description="Disordered" evidence="1">
    <location>
        <begin position="41"/>
        <end position="79"/>
    </location>
</feature>
<organism evidence="3 4">
    <name type="scientific">Pendulispora rubella</name>
    <dbReference type="NCBI Taxonomy" id="2741070"/>
    <lineage>
        <taxon>Bacteria</taxon>
        <taxon>Pseudomonadati</taxon>
        <taxon>Myxococcota</taxon>
        <taxon>Myxococcia</taxon>
        <taxon>Myxococcales</taxon>
        <taxon>Sorangiineae</taxon>
        <taxon>Pendulisporaceae</taxon>
        <taxon>Pendulispora</taxon>
    </lineage>
</organism>